<evidence type="ECO:0000313" key="1">
    <source>
        <dbReference type="EMBL" id="WAR46723.1"/>
    </source>
</evidence>
<keyword evidence="2" id="KW-1185">Reference proteome</keyword>
<protein>
    <submittedName>
        <fullName evidence="1">DUF4160 domain-containing protein</fullName>
    </submittedName>
</protein>
<evidence type="ECO:0000313" key="2">
    <source>
        <dbReference type="Proteomes" id="UP001162780"/>
    </source>
</evidence>
<dbReference type="RefSeq" id="WP_255187637.1">
    <property type="nucleotide sequence ID" value="NZ_CP113517.1"/>
</dbReference>
<dbReference type="Pfam" id="PF13711">
    <property type="entry name" value="DUF4160"/>
    <property type="match status" value="1"/>
</dbReference>
<dbReference type="EMBL" id="CP113517">
    <property type="protein sequence ID" value="WAR46723.1"/>
    <property type="molecule type" value="Genomic_DNA"/>
</dbReference>
<proteinExistence type="predicted"/>
<name>A0ABY7GQF0_9GAMM</name>
<accession>A0ABY7GQF0</accession>
<dbReference type="InterPro" id="IPR025427">
    <property type="entry name" value="DUF4160"/>
</dbReference>
<dbReference type="Proteomes" id="UP001162780">
    <property type="component" value="Chromosome"/>
</dbReference>
<gene>
    <name evidence="1" type="ORF">NM686_009480</name>
</gene>
<sequence length="88" mass="10210">MPVISYFFGIYIRMYHDDHNPPHFHVEYQGHEALIAIEDGKLLEGHLPGKALKLVQDWAEHHRGELQEDWQLAVELKPLQRIAGADND</sequence>
<organism evidence="1 2">
    <name type="scientific">Methylomonas rapida</name>
    <dbReference type="NCBI Taxonomy" id="2963939"/>
    <lineage>
        <taxon>Bacteria</taxon>
        <taxon>Pseudomonadati</taxon>
        <taxon>Pseudomonadota</taxon>
        <taxon>Gammaproteobacteria</taxon>
        <taxon>Methylococcales</taxon>
        <taxon>Methylococcaceae</taxon>
        <taxon>Methylomonas</taxon>
    </lineage>
</organism>
<reference evidence="1" key="1">
    <citation type="submission" date="2022-11" db="EMBL/GenBank/DDBJ databases">
        <title>Methylomonas rapida sp. nov., Carotenoid-Producing Obligate Methanotrophs with High Growth Characteristics and Biotechnological Potential.</title>
        <authorList>
            <person name="Tikhonova E.N."/>
            <person name="Suleimanov R.Z."/>
            <person name="Miroshnikov K."/>
            <person name="Oshkin I.Y."/>
            <person name="Belova S.E."/>
            <person name="Danilova O.V."/>
            <person name="Ashikhmin A."/>
            <person name="Konopkin A."/>
            <person name="But S.Y."/>
            <person name="Khmelenina V.N."/>
            <person name="Kuznetsov N."/>
            <person name="Pimenov N.V."/>
            <person name="Dedysh S.N."/>
        </authorList>
    </citation>
    <scope>NUCLEOTIDE SEQUENCE</scope>
    <source>
        <strain evidence="1">MP1</strain>
    </source>
</reference>